<dbReference type="InterPro" id="IPR002481">
    <property type="entry name" value="FUR"/>
</dbReference>
<evidence type="ECO:0000256" key="1">
    <source>
        <dbReference type="ARBA" id="ARBA00007957"/>
    </source>
</evidence>
<dbReference type="GO" id="GO:0000976">
    <property type="term" value="F:transcription cis-regulatory region binding"/>
    <property type="evidence" value="ECO:0007669"/>
    <property type="project" value="TreeGrafter"/>
</dbReference>
<keyword evidence="3" id="KW-0862">Zinc</keyword>
<keyword evidence="5" id="KW-0238">DNA-binding</keyword>
<evidence type="ECO:0000313" key="7">
    <source>
        <dbReference type="EMBL" id="PJE78954.1"/>
    </source>
</evidence>
<dbReference type="PANTHER" id="PTHR33202">
    <property type="entry name" value="ZINC UPTAKE REGULATION PROTEIN"/>
    <property type="match status" value="1"/>
</dbReference>
<protein>
    <submittedName>
        <fullName evidence="7">Zinc uptake regulation protein</fullName>
    </submittedName>
</protein>
<dbReference type="AlphaFoldDB" id="A0A2H9T6W9"/>
<dbReference type="Gene3D" id="1.10.10.10">
    <property type="entry name" value="Winged helix-like DNA-binding domain superfamily/Winged helix DNA-binding domain"/>
    <property type="match status" value="1"/>
</dbReference>
<dbReference type="InterPro" id="IPR043135">
    <property type="entry name" value="Fur_C"/>
</dbReference>
<dbReference type="InterPro" id="IPR036390">
    <property type="entry name" value="WH_DNA-bd_sf"/>
</dbReference>
<comment type="caution">
    <text evidence="7">The sequence shown here is derived from an EMBL/GenBank/DDBJ whole genome shotgun (WGS) entry which is preliminary data.</text>
</comment>
<dbReference type="Gene3D" id="3.30.1490.190">
    <property type="match status" value="1"/>
</dbReference>
<evidence type="ECO:0000256" key="3">
    <source>
        <dbReference type="ARBA" id="ARBA00022833"/>
    </source>
</evidence>
<dbReference type="Pfam" id="PF01475">
    <property type="entry name" value="FUR"/>
    <property type="match status" value="1"/>
</dbReference>
<gene>
    <name evidence="7" type="primary">zur</name>
    <name evidence="7" type="ORF">CI610_02097</name>
</gene>
<comment type="similarity">
    <text evidence="1">Belongs to the Fur family.</text>
</comment>
<proteinExistence type="inferred from homology"/>
<organism evidence="7">
    <name type="scientific">invertebrate metagenome</name>
    <dbReference type="NCBI Taxonomy" id="1711999"/>
    <lineage>
        <taxon>unclassified sequences</taxon>
        <taxon>metagenomes</taxon>
        <taxon>organismal metagenomes</taxon>
    </lineage>
</organism>
<dbReference type="GO" id="GO:0008270">
    <property type="term" value="F:zinc ion binding"/>
    <property type="evidence" value="ECO:0007669"/>
    <property type="project" value="TreeGrafter"/>
</dbReference>
<dbReference type="InterPro" id="IPR036388">
    <property type="entry name" value="WH-like_DNA-bd_sf"/>
</dbReference>
<reference evidence="7" key="1">
    <citation type="journal article" date="2017" name="Appl. Environ. Microbiol.">
        <title>Molecular characterization of an Endozoicomonas-like organism causing infection in king scallop Pecten maximus L.</title>
        <authorList>
            <person name="Cano I."/>
            <person name="van Aerle R."/>
            <person name="Ross S."/>
            <person name="Verner-Jeffreys D.W."/>
            <person name="Paley R.K."/>
            <person name="Rimmer G."/>
            <person name="Ryder D."/>
            <person name="Hooper P."/>
            <person name="Stone D."/>
            <person name="Feist S.W."/>
        </authorList>
    </citation>
    <scope>NUCLEOTIDE SEQUENCE</scope>
</reference>
<name>A0A2H9T6W9_9ZZZZ</name>
<evidence type="ECO:0000256" key="2">
    <source>
        <dbReference type="ARBA" id="ARBA00022491"/>
    </source>
</evidence>
<dbReference type="PANTHER" id="PTHR33202:SF6">
    <property type="entry name" value="ZINC UPTAKE REGULATION PROTEIN"/>
    <property type="match status" value="1"/>
</dbReference>
<accession>A0A2H9T6W9</accession>
<keyword evidence="4" id="KW-0805">Transcription regulation</keyword>
<dbReference type="GO" id="GO:0003700">
    <property type="term" value="F:DNA-binding transcription factor activity"/>
    <property type="evidence" value="ECO:0007669"/>
    <property type="project" value="InterPro"/>
</dbReference>
<dbReference type="EMBL" id="NSIT01000112">
    <property type="protein sequence ID" value="PJE78954.1"/>
    <property type="molecule type" value="Genomic_DNA"/>
</dbReference>
<dbReference type="GO" id="GO:0045892">
    <property type="term" value="P:negative regulation of DNA-templated transcription"/>
    <property type="evidence" value="ECO:0007669"/>
    <property type="project" value="TreeGrafter"/>
</dbReference>
<keyword evidence="2" id="KW-0678">Repressor</keyword>
<sequence length="165" mass="18687">MLCTESDICHPHNHDLCIHKAMADARKHCTDRKLRLTPLREKVLHTIWQSHKPAGAYDILAALNTEKDCRLQAPTVYRALDFLMEQKLIHRLTSINAYIGCTTPDRHAGDYPDNCCFFICKTCHIAIEIHDDAVYQALADSISSNHFKVTHTAIELTGVCENCQS</sequence>
<keyword evidence="6" id="KW-0804">Transcription</keyword>
<evidence type="ECO:0000256" key="4">
    <source>
        <dbReference type="ARBA" id="ARBA00023015"/>
    </source>
</evidence>
<dbReference type="GO" id="GO:0005829">
    <property type="term" value="C:cytosol"/>
    <property type="evidence" value="ECO:0007669"/>
    <property type="project" value="TreeGrafter"/>
</dbReference>
<dbReference type="SUPFAM" id="SSF46785">
    <property type="entry name" value="Winged helix' DNA-binding domain"/>
    <property type="match status" value="1"/>
</dbReference>
<evidence type="ECO:0000256" key="6">
    <source>
        <dbReference type="ARBA" id="ARBA00023163"/>
    </source>
</evidence>
<evidence type="ECO:0000256" key="5">
    <source>
        <dbReference type="ARBA" id="ARBA00023125"/>
    </source>
</evidence>
<dbReference type="GO" id="GO:1900376">
    <property type="term" value="P:regulation of secondary metabolite biosynthetic process"/>
    <property type="evidence" value="ECO:0007669"/>
    <property type="project" value="TreeGrafter"/>
</dbReference>